<feature type="domain" description="PAC" evidence="8">
    <location>
        <begin position="974"/>
        <end position="1025"/>
    </location>
</feature>
<keyword evidence="9" id="KW-0808">Transferase</keyword>
<sequence length="1431" mass="160780">DCWPQSLRTLVDTLLAHPLPMILLWGPDLTQVYNDAYAVIAGGKHPTALGQPTRECWPEVWHINAPIYERVLRGGESVLLEDQLFPITRSGVTEDAYFTLTYSPVRADDGRIGGVILTVMETTAKVLAERERERWRAEAARREALTHIERRAQLLDTALTHIGDYAYIFDRDGRFLYVNRPLLDLWGLTLEQAVGKDFFDLKYPDELAAKHRQEIQQVIDTKRSLTGESRYTNPRGVTGHYEYIFNPVLNADDEVEVVTGSTRDITARVRADEALRASEERATAIIDSIADGFVAMDREWRLTYVSKRAEEILRPGYGRTREEMLGRSQWELFPETLGTVVEESYRRAVRDGVPVTFELYFPPLSGWFHLRAYPSRDGLSVYFLDITDRKRAEAAVRASEEQYRLMVENVRDYAVFMTDADGRVGTWNTGAERLLGWPEREIVGQPGAVIFTPEDRAKGEAEKELDTARRDGHAANERWHQRKDGSRFWGSGMMMRVEDEAGRFVGFTKVMRDESERRRAEDALRESEERFRLMADAVPQIVWITDAEGRVQFFNQQWSKYTGIDYVPATADDVAATVIHPDDRPATKAAFDAALRTGETFAVEHRIRSAAGEFRWFLVRGQPHRDPQTGQVTRWFGASVDIHDRKMAEERSRTILESINDAFYAVDADFRFTYVNRKAEQLWGRRREELVGRHYWTEFPKAVGSESHRMHLKVMSERTAVQYETISPLIGRWVDVSIYPEEGGGLSCYFRDIADRKRAEEALRESEQHARRIIDNTLAFVGVMTPDGTLTEANATALRAGGLRREDVVGRKFWDCYWWSYDADVQARLRDAVKRATGGEVVRYDVVVRMADDARMPIDFMLSPVRDARGHVTHLIPSGVDIAERKRAEGELRESEELVRTIAENSTQGLAMMDARGYCTYANRAWLDMTGYSAEEIGSKPLHYLVHHHYPDGRPYPMEACPIDRALPENFDVRAHEDLFFRKDGSAFPVLVAASPVFKGGRPVSTVIEIRDVTEAKRAEAERERLLQSERAARVDAERASRMKDEFLATLSHELRTPLNAILGWATILKGGPSGPEDLAQGLGTIERNARAQARIVEDLLDMSRIISGNVRLDVQRLDLAPVVRSAIETTRPAADAKGIRVQAVLDPAAGPISGDPSRLQQVFWNLLTNAVKFTPKGGRVQVLLERVNSHLEVSVIDSGEGIRPEFLPHVFDRFKQADASSTRRHGGLGLGLSIVKQLVELHGGEIRAKSSGVGQGATFVVSLPLTVIHPAPAAEPERRHPLARSENGVPVDSCLSLKGLRVLVVDDEPDARELIKRLLERCDAAVRTAGSATEGVERLKAERPDVLVSDIGMPVEDGYALIRRVRALGAELGGNVPAVALTAYARAEDRMRAVLAGYQMHVAKPVEPAELITMVASLAGRTGRAAELAR</sequence>
<dbReference type="InterPro" id="IPR036097">
    <property type="entry name" value="HisK_dim/P_sf"/>
</dbReference>
<evidence type="ECO:0000259" key="7">
    <source>
        <dbReference type="PROSITE" id="PS50112"/>
    </source>
</evidence>
<dbReference type="PROSITE" id="PS50109">
    <property type="entry name" value="HIS_KIN"/>
    <property type="match status" value="1"/>
</dbReference>
<evidence type="ECO:0000256" key="2">
    <source>
        <dbReference type="ARBA" id="ARBA00012438"/>
    </source>
</evidence>
<evidence type="ECO:0000256" key="4">
    <source>
        <dbReference type="PROSITE-ProRule" id="PRU00169"/>
    </source>
</evidence>
<gene>
    <name evidence="9" type="ORF">AVDCRST_MAG64-3943</name>
</gene>
<dbReference type="FunFam" id="3.30.450.20:FF:000155">
    <property type="entry name" value="Sensor histidine kinase TodS"/>
    <property type="match status" value="1"/>
</dbReference>
<dbReference type="InterPro" id="IPR035965">
    <property type="entry name" value="PAS-like_dom_sf"/>
</dbReference>
<evidence type="ECO:0000313" key="9">
    <source>
        <dbReference type="EMBL" id="CAA9438017.1"/>
    </source>
</evidence>
<dbReference type="PRINTS" id="PR00344">
    <property type="entry name" value="BCTRLSENSOR"/>
</dbReference>
<dbReference type="InterPro" id="IPR001610">
    <property type="entry name" value="PAC"/>
</dbReference>
<proteinExistence type="predicted"/>
<dbReference type="InterPro" id="IPR036890">
    <property type="entry name" value="HATPase_C_sf"/>
</dbReference>
<dbReference type="GO" id="GO:0008168">
    <property type="term" value="F:methyltransferase activity"/>
    <property type="evidence" value="ECO:0007669"/>
    <property type="project" value="UniProtKB-KW"/>
</dbReference>
<dbReference type="Gene3D" id="3.40.50.2300">
    <property type="match status" value="1"/>
</dbReference>
<keyword evidence="3 4" id="KW-0597">Phosphoprotein</keyword>
<dbReference type="Pfam" id="PF08447">
    <property type="entry name" value="PAS_3"/>
    <property type="match status" value="1"/>
</dbReference>
<dbReference type="CDD" id="cd16922">
    <property type="entry name" value="HATPase_EvgS-ArcB-TorS-like"/>
    <property type="match status" value="1"/>
</dbReference>
<dbReference type="PROSITE" id="PS50110">
    <property type="entry name" value="RESPONSE_REGULATORY"/>
    <property type="match status" value="1"/>
</dbReference>
<dbReference type="SMART" id="SM00448">
    <property type="entry name" value="REC"/>
    <property type="match status" value="1"/>
</dbReference>
<dbReference type="Gene3D" id="1.10.287.130">
    <property type="match status" value="1"/>
</dbReference>
<dbReference type="CDD" id="cd00130">
    <property type="entry name" value="PAS"/>
    <property type="match status" value="7"/>
</dbReference>
<feature type="domain" description="PAS" evidence="7">
    <location>
        <begin position="648"/>
        <end position="699"/>
    </location>
</feature>
<feature type="domain" description="Response regulatory" evidence="6">
    <location>
        <begin position="1302"/>
        <end position="1420"/>
    </location>
</feature>
<dbReference type="InterPro" id="IPR000014">
    <property type="entry name" value="PAS"/>
</dbReference>
<dbReference type="SMART" id="SM00388">
    <property type="entry name" value="HisKA"/>
    <property type="match status" value="1"/>
</dbReference>
<dbReference type="Pfam" id="PF08448">
    <property type="entry name" value="PAS_4"/>
    <property type="match status" value="5"/>
</dbReference>
<feature type="domain" description="PAS" evidence="7">
    <location>
        <begin position="151"/>
        <end position="222"/>
    </location>
</feature>
<dbReference type="PROSITE" id="PS50112">
    <property type="entry name" value="PAS"/>
    <property type="match status" value="6"/>
</dbReference>
<dbReference type="InterPro" id="IPR001789">
    <property type="entry name" value="Sig_transdc_resp-reg_receiver"/>
</dbReference>
<evidence type="ECO:0000259" key="6">
    <source>
        <dbReference type="PROSITE" id="PS50110"/>
    </source>
</evidence>
<dbReference type="EC" id="2.7.13.3" evidence="2"/>
<dbReference type="Pfam" id="PF13426">
    <property type="entry name" value="PAS_9"/>
    <property type="match status" value="1"/>
</dbReference>
<feature type="non-terminal residue" evidence="9">
    <location>
        <position position="1"/>
    </location>
</feature>
<accession>A0A6J4QHY5</accession>
<dbReference type="GO" id="GO:0000155">
    <property type="term" value="F:phosphorelay sensor kinase activity"/>
    <property type="evidence" value="ECO:0007669"/>
    <property type="project" value="InterPro"/>
</dbReference>
<dbReference type="InterPro" id="IPR003661">
    <property type="entry name" value="HisK_dim/P_dom"/>
</dbReference>
<feature type="domain" description="PAC" evidence="8">
    <location>
        <begin position="225"/>
        <end position="277"/>
    </location>
</feature>
<dbReference type="PANTHER" id="PTHR43547">
    <property type="entry name" value="TWO-COMPONENT HISTIDINE KINASE"/>
    <property type="match status" value="1"/>
</dbReference>
<dbReference type="SMART" id="SM00387">
    <property type="entry name" value="HATPase_c"/>
    <property type="match status" value="1"/>
</dbReference>
<dbReference type="Gene3D" id="3.30.450.20">
    <property type="entry name" value="PAS domain"/>
    <property type="match status" value="8"/>
</dbReference>
<dbReference type="InterPro" id="IPR011006">
    <property type="entry name" value="CheY-like_superfamily"/>
</dbReference>
<dbReference type="FunFam" id="3.30.565.10:FF:000010">
    <property type="entry name" value="Sensor histidine kinase RcsC"/>
    <property type="match status" value="1"/>
</dbReference>
<dbReference type="NCBIfam" id="TIGR00229">
    <property type="entry name" value="sensory_box"/>
    <property type="match status" value="7"/>
</dbReference>
<dbReference type="SUPFAM" id="SSF47384">
    <property type="entry name" value="Homodimeric domain of signal transducing histidine kinase"/>
    <property type="match status" value="1"/>
</dbReference>
<dbReference type="Pfam" id="PF00989">
    <property type="entry name" value="PAS"/>
    <property type="match status" value="1"/>
</dbReference>
<feature type="domain" description="PAS" evidence="7">
    <location>
        <begin position="895"/>
        <end position="970"/>
    </location>
</feature>
<feature type="domain" description="PAS" evidence="7">
    <location>
        <begin position="766"/>
        <end position="840"/>
    </location>
</feature>
<dbReference type="GO" id="GO:0032259">
    <property type="term" value="P:methylation"/>
    <property type="evidence" value="ECO:0007669"/>
    <property type="project" value="UniProtKB-KW"/>
</dbReference>
<feature type="domain" description="PAS" evidence="7">
    <location>
        <begin position="527"/>
        <end position="598"/>
    </location>
</feature>
<feature type="modified residue" description="4-aspartylphosphate" evidence="4">
    <location>
        <position position="1351"/>
    </location>
</feature>
<dbReference type="PANTHER" id="PTHR43547:SF2">
    <property type="entry name" value="HYBRID SIGNAL TRANSDUCTION HISTIDINE KINASE C"/>
    <property type="match status" value="1"/>
</dbReference>
<dbReference type="Gene3D" id="3.30.565.10">
    <property type="entry name" value="Histidine kinase-like ATPase, C-terminal domain"/>
    <property type="match status" value="1"/>
</dbReference>
<comment type="catalytic activity">
    <reaction evidence="1">
        <text>ATP + protein L-histidine = ADP + protein N-phospho-L-histidine.</text>
        <dbReference type="EC" id="2.7.13.3"/>
    </reaction>
</comment>
<dbReference type="SMART" id="SM00086">
    <property type="entry name" value="PAC"/>
    <property type="match status" value="5"/>
</dbReference>
<feature type="domain" description="PAC" evidence="8">
    <location>
        <begin position="842"/>
        <end position="894"/>
    </location>
</feature>
<dbReference type="InterPro" id="IPR013767">
    <property type="entry name" value="PAS_fold"/>
</dbReference>
<evidence type="ECO:0000259" key="8">
    <source>
        <dbReference type="PROSITE" id="PS50113"/>
    </source>
</evidence>
<dbReference type="InterPro" id="IPR003594">
    <property type="entry name" value="HATPase_dom"/>
</dbReference>
<dbReference type="Pfam" id="PF02518">
    <property type="entry name" value="HATPase_c"/>
    <property type="match status" value="1"/>
</dbReference>
<dbReference type="FunFam" id="3.30.450.20:FF:000099">
    <property type="entry name" value="Sensory box sensor histidine kinase"/>
    <property type="match status" value="1"/>
</dbReference>
<dbReference type="SUPFAM" id="SSF55785">
    <property type="entry name" value="PYP-like sensor domain (PAS domain)"/>
    <property type="match status" value="8"/>
</dbReference>
<dbReference type="EMBL" id="CADCUQ010000914">
    <property type="protein sequence ID" value="CAA9438017.1"/>
    <property type="molecule type" value="Genomic_DNA"/>
</dbReference>
<dbReference type="InterPro" id="IPR013656">
    <property type="entry name" value="PAS_4"/>
</dbReference>
<dbReference type="InterPro" id="IPR000700">
    <property type="entry name" value="PAS-assoc_C"/>
</dbReference>
<feature type="domain" description="PAC" evidence="8">
    <location>
        <begin position="474"/>
        <end position="526"/>
    </location>
</feature>
<organism evidence="9">
    <name type="scientific">uncultured Phycisphaerae bacterium</name>
    <dbReference type="NCBI Taxonomy" id="904963"/>
    <lineage>
        <taxon>Bacteria</taxon>
        <taxon>Pseudomonadati</taxon>
        <taxon>Planctomycetota</taxon>
        <taxon>Phycisphaerae</taxon>
        <taxon>environmental samples</taxon>
    </lineage>
</organism>
<dbReference type="CDD" id="cd17580">
    <property type="entry name" value="REC_2_DhkD-like"/>
    <property type="match status" value="1"/>
</dbReference>
<dbReference type="SUPFAM" id="SSF55874">
    <property type="entry name" value="ATPase domain of HSP90 chaperone/DNA topoisomerase II/histidine kinase"/>
    <property type="match status" value="1"/>
</dbReference>
<dbReference type="Pfam" id="PF00072">
    <property type="entry name" value="Response_reg"/>
    <property type="match status" value="1"/>
</dbReference>
<name>A0A6J4QHY5_9BACT</name>
<dbReference type="PROSITE" id="PS50113">
    <property type="entry name" value="PAC"/>
    <property type="match status" value="5"/>
</dbReference>
<dbReference type="SUPFAM" id="SSF52172">
    <property type="entry name" value="CheY-like"/>
    <property type="match status" value="1"/>
</dbReference>
<protein>
    <recommendedName>
        <fullName evidence="2">histidine kinase</fullName>
        <ecNumber evidence="2">2.7.13.3</ecNumber>
    </recommendedName>
</protein>
<feature type="domain" description="PAS" evidence="7">
    <location>
        <begin position="399"/>
        <end position="472"/>
    </location>
</feature>
<dbReference type="InterPro" id="IPR005467">
    <property type="entry name" value="His_kinase_dom"/>
</dbReference>
<feature type="domain" description="Histidine kinase" evidence="5">
    <location>
        <begin position="1050"/>
        <end position="1268"/>
    </location>
</feature>
<dbReference type="InterPro" id="IPR013655">
    <property type="entry name" value="PAS_fold_3"/>
</dbReference>
<dbReference type="InterPro" id="IPR004358">
    <property type="entry name" value="Sig_transdc_His_kin-like_C"/>
</dbReference>
<dbReference type="CDD" id="cd00082">
    <property type="entry name" value="HisKA"/>
    <property type="match status" value="1"/>
</dbReference>
<keyword evidence="9" id="KW-0489">Methyltransferase</keyword>
<dbReference type="GO" id="GO:0006355">
    <property type="term" value="P:regulation of DNA-templated transcription"/>
    <property type="evidence" value="ECO:0007669"/>
    <property type="project" value="InterPro"/>
</dbReference>
<dbReference type="SMART" id="SM00091">
    <property type="entry name" value="PAS"/>
    <property type="match status" value="7"/>
</dbReference>
<reference evidence="9" key="1">
    <citation type="submission" date="2020-02" db="EMBL/GenBank/DDBJ databases">
        <authorList>
            <person name="Meier V. D."/>
        </authorList>
    </citation>
    <scope>NUCLEOTIDE SEQUENCE</scope>
    <source>
        <strain evidence="9">AVDCRST_MAG64</strain>
    </source>
</reference>
<evidence type="ECO:0000256" key="3">
    <source>
        <dbReference type="ARBA" id="ARBA00022553"/>
    </source>
</evidence>
<evidence type="ECO:0000259" key="5">
    <source>
        <dbReference type="PROSITE" id="PS50109"/>
    </source>
</evidence>
<dbReference type="Pfam" id="PF00512">
    <property type="entry name" value="HisKA"/>
    <property type="match status" value="1"/>
</dbReference>
<evidence type="ECO:0000256" key="1">
    <source>
        <dbReference type="ARBA" id="ARBA00000085"/>
    </source>
</evidence>
<feature type="domain" description="PAC" evidence="8">
    <location>
        <begin position="601"/>
        <end position="654"/>
    </location>
</feature>